<dbReference type="AlphaFoldDB" id="A0A0G0IM41"/>
<evidence type="ECO:0000259" key="1">
    <source>
        <dbReference type="Pfam" id="PF13280"/>
    </source>
</evidence>
<comment type="caution">
    <text evidence="2">The sequence shown here is derived from an EMBL/GenBank/DDBJ whole genome shotgun (WGS) entry which is preliminary data.</text>
</comment>
<protein>
    <recommendedName>
        <fullName evidence="1">WYL domain-containing protein</fullName>
    </recommendedName>
</protein>
<name>A0A0G0IM41_9BACT</name>
<gene>
    <name evidence="2" type="ORF">US75_C0015G0033</name>
</gene>
<dbReference type="EMBL" id="LBUE01000015">
    <property type="protein sequence ID" value="KKQ55737.1"/>
    <property type="molecule type" value="Genomic_DNA"/>
</dbReference>
<organism evidence="2 3">
    <name type="scientific">Candidatus Woesebacteria bacterium GW2011_GWC1_38_13</name>
    <dbReference type="NCBI Taxonomy" id="1618583"/>
    <lineage>
        <taxon>Bacteria</taxon>
        <taxon>Candidatus Woeseibacteriota</taxon>
    </lineage>
</organism>
<dbReference type="InterPro" id="IPR026881">
    <property type="entry name" value="WYL_dom"/>
</dbReference>
<evidence type="ECO:0000313" key="3">
    <source>
        <dbReference type="Proteomes" id="UP000034096"/>
    </source>
</evidence>
<evidence type="ECO:0000313" key="2">
    <source>
        <dbReference type="EMBL" id="KKQ55737.1"/>
    </source>
</evidence>
<dbReference type="PROSITE" id="PS52050">
    <property type="entry name" value="WYL"/>
    <property type="match status" value="1"/>
</dbReference>
<proteinExistence type="predicted"/>
<feature type="domain" description="WYL" evidence="1">
    <location>
        <begin position="2"/>
        <end position="57"/>
    </location>
</feature>
<dbReference type="Proteomes" id="UP000034096">
    <property type="component" value="Unassembled WGS sequence"/>
</dbReference>
<accession>A0A0G0IM41</accession>
<dbReference type="STRING" id="1618583.US75_C0015G0033"/>
<reference evidence="2 3" key="1">
    <citation type="journal article" date="2015" name="Nature">
        <title>rRNA introns, odd ribosomes, and small enigmatic genomes across a large radiation of phyla.</title>
        <authorList>
            <person name="Brown C.T."/>
            <person name="Hug L.A."/>
            <person name="Thomas B.C."/>
            <person name="Sharon I."/>
            <person name="Castelle C.J."/>
            <person name="Singh A."/>
            <person name="Wilkins M.J."/>
            <person name="Williams K.H."/>
            <person name="Banfield J.F."/>
        </authorList>
    </citation>
    <scope>NUCLEOTIDE SEQUENCE [LARGE SCALE GENOMIC DNA]</scope>
</reference>
<sequence>MNKTLKFEYVNWEGKTGIRNVQPIKIWFRETEFHKGKQWFLKAVDLDKNVERDYALKDVIKFL</sequence>
<dbReference type="Pfam" id="PF13280">
    <property type="entry name" value="WYL"/>
    <property type="match status" value="1"/>
</dbReference>